<dbReference type="GeneID" id="66114664"/>
<evidence type="ECO:0000313" key="2">
    <source>
        <dbReference type="Proteomes" id="UP000790833"/>
    </source>
</evidence>
<organism evidence="1 2">
    <name type="scientific">Scheffersomyces spartinae</name>
    <dbReference type="NCBI Taxonomy" id="45513"/>
    <lineage>
        <taxon>Eukaryota</taxon>
        <taxon>Fungi</taxon>
        <taxon>Dikarya</taxon>
        <taxon>Ascomycota</taxon>
        <taxon>Saccharomycotina</taxon>
        <taxon>Pichiomycetes</taxon>
        <taxon>Debaryomycetaceae</taxon>
        <taxon>Scheffersomyces</taxon>
    </lineage>
</organism>
<proteinExistence type="predicted"/>
<protein>
    <submittedName>
        <fullName evidence="1">Uncharacterized protein</fullName>
    </submittedName>
</protein>
<evidence type="ECO:0000313" key="1">
    <source>
        <dbReference type="EMBL" id="KAG7192833.1"/>
    </source>
</evidence>
<dbReference type="EMBL" id="JAHMUF010000015">
    <property type="protein sequence ID" value="KAG7192833.1"/>
    <property type="molecule type" value="Genomic_DNA"/>
</dbReference>
<dbReference type="RefSeq" id="XP_043048383.1">
    <property type="nucleotide sequence ID" value="XM_043192088.1"/>
</dbReference>
<comment type="caution">
    <text evidence="1">The sequence shown here is derived from an EMBL/GenBank/DDBJ whole genome shotgun (WGS) entry which is preliminary data.</text>
</comment>
<reference evidence="1" key="1">
    <citation type="submission" date="2021-03" db="EMBL/GenBank/DDBJ databases">
        <authorList>
            <person name="Palmer J.M."/>
        </authorList>
    </citation>
    <scope>NUCLEOTIDE SEQUENCE</scope>
    <source>
        <strain evidence="1">ARV_011</strain>
    </source>
</reference>
<keyword evidence="2" id="KW-1185">Reference proteome</keyword>
<dbReference type="AlphaFoldDB" id="A0A9P7V7K5"/>
<name>A0A9P7V7K5_9ASCO</name>
<gene>
    <name evidence="1" type="ORF">KQ657_001290</name>
</gene>
<sequence>MSRLQDTRNPTQLINQLNKELQKQLQECQLKDIKLKAHNYVFGIDNLQELIYYIQATTSSTGLANHYYLNVLFFKEFAEQLNRFYLRFQQLFPEGGGGDDSRKKLEEVMAVLQRHHHTFIKMITQMLEEYDLSYALDGTLKPPSIIAELTVDLLLSTLRATSQAETESTTNCSRLYASLIDIGMSIFDAFNQPGSELKSSSSSSPSDGSLGTKLFIFVSTLLKTLYSKGMTQYMKRVFDSSINPKTPLSILSQSTIVIPMIIDFYRYSSFCLIDLACEDDKDNDINDSYTKRAQEYLDILVTIPNLNLSLFQGPEIDMLQKSTSVMKSSSATSISLLEREEVSLLFILNYLIGLTRIEQLMTPSITYKQELKFLAKSLKFSLSSDIRQQSLPNSRSSSISSLFQMQHQHQESLMGGRTTQIEAISHDSFSPATAAGGGGGGGTASTSSSFCSNACLTSIIHHGSYLEKANLVLNLLRDLNADNLDFNKIITSYNSDSKLNTNFKHSFLLLEQSEHGKFRYVQLVNKVSRLLALLSLKYMVDGVGINSIPRVQLEKKFELSLESVVSVKSLLSYSINVDDQVVQFSSIKHSPTSISQQLKTHEQIFATSSLLQKTLGVLKH</sequence>
<dbReference type="Proteomes" id="UP000790833">
    <property type="component" value="Unassembled WGS sequence"/>
</dbReference>
<accession>A0A9P7V7K5</accession>
<dbReference type="OrthoDB" id="4093184at2759"/>